<name>A0AAV4S792_9ARAC</name>
<evidence type="ECO:0000313" key="2">
    <source>
        <dbReference type="EMBL" id="GIY28325.1"/>
    </source>
</evidence>
<dbReference type="AlphaFoldDB" id="A0AAV4S792"/>
<feature type="compositionally biased region" description="Basic residues" evidence="1">
    <location>
        <begin position="81"/>
        <end position="91"/>
    </location>
</feature>
<feature type="region of interest" description="Disordered" evidence="1">
    <location>
        <begin position="60"/>
        <end position="91"/>
    </location>
</feature>
<comment type="caution">
    <text evidence="2">The sequence shown here is derived from an EMBL/GenBank/DDBJ whole genome shotgun (WGS) entry which is preliminary data.</text>
</comment>
<dbReference type="EMBL" id="BPLQ01007167">
    <property type="protein sequence ID" value="GIY28325.1"/>
    <property type="molecule type" value="Genomic_DNA"/>
</dbReference>
<gene>
    <name evidence="2" type="ORF">CDAR_230721</name>
</gene>
<keyword evidence="3" id="KW-1185">Reference proteome</keyword>
<evidence type="ECO:0000313" key="3">
    <source>
        <dbReference type="Proteomes" id="UP001054837"/>
    </source>
</evidence>
<accession>A0AAV4S792</accession>
<reference evidence="2 3" key="1">
    <citation type="submission" date="2021-06" db="EMBL/GenBank/DDBJ databases">
        <title>Caerostris darwini draft genome.</title>
        <authorList>
            <person name="Kono N."/>
            <person name="Arakawa K."/>
        </authorList>
    </citation>
    <scope>NUCLEOTIDE SEQUENCE [LARGE SCALE GENOMIC DNA]</scope>
</reference>
<protein>
    <submittedName>
        <fullName evidence="2">Uncharacterized protein</fullName>
    </submittedName>
</protein>
<dbReference type="Proteomes" id="UP001054837">
    <property type="component" value="Unassembled WGS sequence"/>
</dbReference>
<evidence type="ECO:0000256" key="1">
    <source>
        <dbReference type="SAM" id="MobiDB-lite"/>
    </source>
</evidence>
<proteinExistence type="predicted"/>
<organism evidence="2 3">
    <name type="scientific">Caerostris darwini</name>
    <dbReference type="NCBI Taxonomy" id="1538125"/>
    <lineage>
        <taxon>Eukaryota</taxon>
        <taxon>Metazoa</taxon>
        <taxon>Ecdysozoa</taxon>
        <taxon>Arthropoda</taxon>
        <taxon>Chelicerata</taxon>
        <taxon>Arachnida</taxon>
        <taxon>Araneae</taxon>
        <taxon>Araneomorphae</taxon>
        <taxon>Entelegynae</taxon>
        <taxon>Araneoidea</taxon>
        <taxon>Araneidae</taxon>
        <taxon>Caerostris</taxon>
    </lineage>
</organism>
<sequence length="91" mass="10427">MPITPITTLQVDHQWRRQGVSKIGMMAFSFHLHPSAHPSEDIKLNYLSIQYFCMPPSKRHSPLRHTAPGKKLNDPGQRLKVVTKGRQKKVT</sequence>